<dbReference type="CDD" id="cd02440">
    <property type="entry name" value="AdoMet_MTases"/>
    <property type="match status" value="1"/>
</dbReference>
<dbReference type="GO" id="GO:0032259">
    <property type="term" value="P:methylation"/>
    <property type="evidence" value="ECO:0007669"/>
    <property type="project" value="UniProtKB-KW"/>
</dbReference>
<dbReference type="Gene3D" id="3.40.50.150">
    <property type="entry name" value="Vaccinia Virus protein VP39"/>
    <property type="match status" value="1"/>
</dbReference>
<dbReference type="EMBL" id="JAHKKG010000008">
    <property type="protein sequence ID" value="MBU2666882.1"/>
    <property type="molecule type" value="Genomic_DNA"/>
</dbReference>
<dbReference type="SUPFAM" id="SSF53335">
    <property type="entry name" value="S-adenosyl-L-methionine-dependent methyltransferases"/>
    <property type="match status" value="1"/>
</dbReference>
<evidence type="ECO:0000259" key="1">
    <source>
        <dbReference type="Pfam" id="PF13649"/>
    </source>
</evidence>
<name>A0ABS5YTV1_9ACTN</name>
<keyword evidence="3" id="KW-1185">Reference proteome</keyword>
<dbReference type="InterPro" id="IPR041698">
    <property type="entry name" value="Methyltransf_25"/>
</dbReference>
<dbReference type="RefSeq" id="WP_215790924.1">
    <property type="nucleotide sequence ID" value="NZ_JAHKKG010000008.1"/>
</dbReference>
<evidence type="ECO:0000313" key="3">
    <source>
        <dbReference type="Proteomes" id="UP001519654"/>
    </source>
</evidence>
<feature type="domain" description="Methyltransferase" evidence="1">
    <location>
        <begin position="58"/>
        <end position="153"/>
    </location>
</feature>
<dbReference type="Pfam" id="PF13649">
    <property type="entry name" value="Methyltransf_25"/>
    <property type="match status" value="1"/>
</dbReference>
<comment type="caution">
    <text evidence="2">The sequence shown here is derived from an EMBL/GenBank/DDBJ whole genome shotgun (WGS) entry which is preliminary data.</text>
</comment>
<dbReference type="Proteomes" id="UP001519654">
    <property type="component" value="Unassembled WGS sequence"/>
</dbReference>
<protein>
    <submittedName>
        <fullName evidence="2">Methyltransferase domain-containing protein</fullName>
    </submittedName>
</protein>
<evidence type="ECO:0000313" key="2">
    <source>
        <dbReference type="EMBL" id="MBU2666882.1"/>
    </source>
</evidence>
<gene>
    <name evidence="2" type="ORF">KOI35_25555</name>
</gene>
<keyword evidence="2" id="KW-0808">Transferase</keyword>
<organism evidence="2 3">
    <name type="scientific">Paractinoplanes bogorensis</name>
    <dbReference type="NCBI Taxonomy" id="1610840"/>
    <lineage>
        <taxon>Bacteria</taxon>
        <taxon>Bacillati</taxon>
        <taxon>Actinomycetota</taxon>
        <taxon>Actinomycetes</taxon>
        <taxon>Micromonosporales</taxon>
        <taxon>Micromonosporaceae</taxon>
        <taxon>Paractinoplanes</taxon>
    </lineage>
</organism>
<dbReference type="GO" id="GO:0008168">
    <property type="term" value="F:methyltransferase activity"/>
    <property type="evidence" value="ECO:0007669"/>
    <property type="project" value="UniProtKB-KW"/>
</dbReference>
<reference evidence="2 3" key="1">
    <citation type="submission" date="2021-06" db="EMBL/GenBank/DDBJ databases">
        <title>Actinoplanes lichenicola sp. nov., and Actinoplanes ovalisporus sp. nov., isolated from lichen in Thailand.</title>
        <authorList>
            <person name="Saeng-In P."/>
            <person name="Kanchanasin P."/>
            <person name="Yuki M."/>
            <person name="Kudo T."/>
            <person name="Ohkuma M."/>
            <person name="Phongsopitanun W."/>
            <person name="Tanasupawat S."/>
        </authorList>
    </citation>
    <scope>NUCLEOTIDE SEQUENCE [LARGE SCALE GENOMIC DNA]</scope>
    <source>
        <strain evidence="2 3">NBRC 110975</strain>
    </source>
</reference>
<keyword evidence="2" id="KW-0489">Methyltransferase</keyword>
<sequence length="263" mass="28531">MGTDLFDAAAMYEDDYLHFFATPDASPTHGPVVGSAYRGGDAADLVWRLLALSPGMTVLDLACGHGVLANELAARGCRVTGLDSSTVFLDRARADAAAMGVEVEYVAGDMRALPSWTGRFDRVVNWTTAFGYFDDATNRAVLSEIARVLRPGGRLAMDLDNAAKFLMSFTPSRITASRANGDMLVDRNHFDPVTARFEVERTVVRDGRARRLTFVKRLFAFPELRDWLTAAGFTDVAASGEDGHPLTAGHHRMIVTATARVTG</sequence>
<dbReference type="InterPro" id="IPR029063">
    <property type="entry name" value="SAM-dependent_MTases_sf"/>
</dbReference>
<dbReference type="PANTHER" id="PTHR43591">
    <property type="entry name" value="METHYLTRANSFERASE"/>
    <property type="match status" value="1"/>
</dbReference>
<proteinExistence type="predicted"/>
<accession>A0ABS5YTV1</accession>